<dbReference type="Gene3D" id="3.30.70.1900">
    <property type="match status" value="1"/>
</dbReference>
<comment type="caution">
    <text evidence="6">The sequence shown here is derived from an EMBL/GenBank/DDBJ whole genome shotgun (WGS) entry which is preliminary data.</text>
</comment>
<feature type="domain" description="CRISPR associated protein Cas6 C-terminal" evidence="5">
    <location>
        <begin position="110"/>
        <end position="249"/>
    </location>
</feature>
<dbReference type="GO" id="GO:0003723">
    <property type="term" value="F:RNA binding"/>
    <property type="evidence" value="ECO:0007669"/>
    <property type="project" value="UniProtKB-KW"/>
</dbReference>
<sequence length="284" mass="32953">MRVRIIFLLKNKGGYVPFHHQYLLAQLIKGLILQGGDRKYRDFVNYNFSGLKGQTKISRNGLHYYSSRITLVLSSSDKDFIDYLLKVLFTYDQVEVGNLVMVPEFVEEEKMPEITEATKFICISPLVLLKPEFNDSTAKSFISPTSDQFSDMLYESTIYRMEQEGSFTQEQLSSFYKFQVVPDRGYLNKIREGQKKFARIYPLFDQDVKYEVRGYTFPFTLYAAREVQEFIFSNGLGSCTHKGFGMLDIANSDPTQRAARYELEGVPTRTPQQHQRQSQSQDQD</sequence>
<dbReference type="RefSeq" id="WP_009194805.1">
    <property type="nucleotide sequence ID" value="NZ_AODQ01000025.1"/>
</dbReference>
<evidence type="ECO:0000313" key="6">
    <source>
        <dbReference type="EMBL" id="EMR03472.1"/>
    </source>
</evidence>
<gene>
    <name evidence="6" type="ORF">ADICEAN_01405</name>
</gene>
<dbReference type="Pfam" id="PF01881">
    <property type="entry name" value="Cas_Cas6_C"/>
    <property type="match status" value="1"/>
</dbReference>
<dbReference type="Proteomes" id="UP000011910">
    <property type="component" value="Unassembled WGS sequence"/>
</dbReference>
<evidence type="ECO:0000313" key="7">
    <source>
        <dbReference type="Proteomes" id="UP000011910"/>
    </source>
</evidence>
<feature type="region of interest" description="Disordered" evidence="4">
    <location>
        <begin position="263"/>
        <end position="284"/>
    </location>
</feature>
<keyword evidence="2" id="KW-0694">RNA-binding</keyword>
<dbReference type="OrthoDB" id="976713at2"/>
<dbReference type="Gene3D" id="3.30.70.1890">
    <property type="match status" value="1"/>
</dbReference>
<dbReference type="InterPro" id="IPR045747">
    <property type="entry name" value="CRISPR-assoc_prot_Cas6_N_sf"/>
</dbReference>
<dbReference type="GO" id="GO:0016788">
    <property type="term" value="F:hydrolase activity, acting on ester bonds"/>
    <property type="evidence" value="ECO:0007669"/>
    <property type="project" value="InterPro"/>
</dbReference>
<dbReference type="STRING" id="1279009.ADICEAN_01405"/>
<dbReference type="eggNOG" id="COG1583">
    <property type="taxonomic scope" value="Bacteria"/>
</dbReference>
<dbReference type="AlphaFoldDB" id="M7N881"/>
<accession>M7N881</accession>
<feature type="compositionally biased region" description="Low complexity" evidence="4">
    <location>
        <begin position="267"/>
        <end position="284"/>
    </location>
</feature>
<reference evidence="6 7" key="1">
    <citation type="journal article" date="2013" name="Genome Announc.">
        <title>Draft Genome Sequence of Cesiribacter andamanensis Strain AMV16T, Isolated from a Soil Sample from a Mud Volcano in the Andaman Islands, India.</title>
        <authorList>
            <person name="Shivaji S."/>
            <person name="Ara S."/>
            <person name="Begum Z."/>
            <person name="Srinivas T.N."/>
            <person name="Singh A."/>
            <person name="Kumar Pinnaka A."/>
        </authorList>
    </citation>
    <scope>NUCLEOTIDE SEQUENCE [LARGE SCALE GENOMIC DNA]</scope>
    <source>
        <strain evidence="6 7">AMV16</strain>
    </source>
</reference>
<dbReference type="PANTHER" id="PTHR36984">
    <property type="entry name" value="CRISPR-ASSOCIATED ENDORIBONUCLEASE CAS6 1"/>
    <property type="match status" value="1"/>
</dbReference>
<keyword evidence="3" id="KW-0051">Antiviral defense</keyword>
<dbReference type="PATRIC" id="fig|1279009.4.peg.1424"/>
<evidence type="ECO:0000256" key="3">
    <source>
        <dbReference type="ARBA" id="ARBA00023118"/>
    </source>
</evidence>
<comment type="similarity">
    <text evidence="1">Belongs to the CRISPR-associated protein Cas6/Cse3/CasE family.</text>
</comment>
<evidence type="ECO:0000256" key="4">
    <source>
        <dbReference type="SAM" id="MobiDB-lite"/>
    </source>
</evidence>
<name>M7N881_9BACT</name>
<organism evidence="6 7">
    <name type="scientific">Cesiribacter andamanensis AMV16</name>
    <dbReference type="NCBI Taxonomy" id="1279009"/>
    <lineage>
        <taxon>Bacteria</taxon>
        <taxon>Pseudomonadati</taxon>
        <taxon>Bacteroidota</taxon>
        <taxon>Cytophagia</taxon>
        <taxon>Cytophagales</taxon>
        <taxon>Cesiribacteraceae</taxon>
        <taxon>Cesiribacter</taxon>
    </lineage>
</organism>
<evidence type="ECO:0000259" key="5">
    <source>
        <dbReference type="Pfam" id="PF01881"/>
    </source>
</evidence>
<dbReference type="CDD" id="cd21140">
    <property type="entry name" value="Cas6_I-like"/>
    <property type="match status" value="1"/>
</dbReference>
<dbReference type="EMBL" id="AODQ01000025">
    <property type="protein sequence ID" value="EMR03472.1"/>
    <property type="molecule type" value="Genomic_DNA"/>
</dbReference>
<keyword evidence="7" id="KW-1185">Reference proteome</keyword>
<evidence type="ECO:0000256" key="1">
    <source>
        <dbReference type="ARBA" id="ARBA00005937"/>
    </source>
</evidence>
<evidence type="ECO:0000256" key="2">
    <source>
        <dbReference type="ARBA" id="ARBA00022884"/>
    </source>
</evidence>
<protein>
    <recommendedName>
        <fullName evidence="5">CRISPR associated protein Cas6 C-terminal domain-containing protein</fullName>
    </recommendedName>
</protein>
<dbReference type="InterPro" id="IPR049435">
    <property type="entry name" value="Cas_Cas6_C"/>
</dbReference>
<dbReference type="InterPro" id="IPR010156">
    <property type="entry name" value="CRISPR-assoc_prot_Cas6"/>
</dbReference>
<proteinExistence type="inferred from homology"/>
<dbReference type="PANTHER" id="PTHR36984:SF1">
    <property type="entry name" value="CRISPR-ASSOCIATED ENDORIBONUCLEASE CAS6 1"/>
    <property type="match status" value="1"/>
</dbReference>
<dbReference type="GO" id="GO:0051607">
    <property type="term" value="P:defense response to virus"/>
    <property type="evidence" value="ECO:0007669"/>
    <property type="project" value="UniProtKB-KW"/>
</dbReference>